<name>A0A934SHB8_9RHOB</name>
<keyword evidence="3" id="KW-0564">Palmitate</keyword>
<evidence type="ECO:0000256" key="5">
    <source>
        <dbReference type="SAM" id="SignalP"/>
    </source>
</evidence>
<gene>
    <name evidence="7" type="ORF">JJJ17_14175</name>
</gene>
<feature type="signal peptide" evidence="5">
    <location>
        <begin position="1"/>
        <end position="20"/>
    </location>
</feature>
<dbReference type="SUPFAM" id="SSF141488">
    <property type="entry name" value="YdhA-like"/>
    <property type="match status" value="1"/>
</dbReference>
<dbReference type="EMBL" id="JAEPRQ010000005">
    <property type="protein sequence ID" value="MBK4217076.1"/>
    <property type="molecule type" value="Genomic_DNA"/>
</dbReference>
<keyword evidence="8" id="KW-1185">Reference proteome</keyword>
<dbReference type="Pfam" id="PF09864">
    <property type="entry name" value="MliC"/>
    <property type="match status" value="1"/>
</dbReference>
<proteinExistence type="predicted"/>
<evidence type="ECO:0000256" key="3">
    <source>
        <dbReference type="ARBA" id="ARBA00023139"/>
    </source>
</evidence>
<reference evidence="7" key="1">
    <citation type="submission" date="2021-01" db="EMBL/GenBank/DDBJ databases">
        <title>Paracoccus amoyensis sp. nov., isolated from the surface seawater along the coast of Xiamen Island, China.</title>
        <authorList>
            <person name="Lyu L."/>
        </authorList>
    </citation>
    <scope>NUCLEOTIDE SEQUENCE</scope>
    <source>
        <strain evidence="7">MJ17</strain>
    </source>
</reference>
<dbReference type="Gene3D" id="2.40.128.200">
    <property type="match status" value="1"/>
</dbReference>
<organism evidence="7 8">
    <name type="scientific">Paracoccus caeni</name>
    <dbReference type="NCBI Taxonomy" id="657651"/>
    <lineage>
        <taxon>Bacteria</taxon>
        <taxon>Pseudomonadati</taxon>
        <taxon>Pseudomonadota</taxon>
        <taxon>Alphaproteobacteria</taxon>
        <taxon>Rhodobacterales</taxon>
        <taxon>Paracoccaceae</taxon>
        <taxon>Paracoccus</taxon>
    </lineage>
</organism>
<evidence type="ECO:0000256" key="1">
    <source>
        <dbReference type="ARBA" id="ARBA00022729"/>
    </source>
</evidence>
<comment type="caution">
    <text evidence="7">The sequence shown here is derived from an EMBL/GenBank/DDBJ whole genome shotgun (WGS) entry which is preliminary data.</text>
</comment>
<feature type="chain" id="PRO_5037335247" evidence="5">
    <location>
        <begin position="21"/>
        <end position="120"/>
    </location>
</feature>
<evidence type="ECO:0000313" key="8">
    <source>
        <dbReference type="Proteomes" id="UP000640485"/>
    </source>
</evidence>
<dbReference type="Proteomes" id="UP000640485">
    <property type="component" value="Unassembled WGS sequence"/>
</dbReference>
<sequence>MTRFFLPLLALGAISSPAFAEATLSLSLKTGAEGGIVSASYSCDGGAAFPVQYINSETNNLALLPIDGEERVFVNVISGSGARYVSGQYEWWSKGETATLRDEMADTSQDCTETAATESQ</sequence>
<evidence type="ECO:0000256" key="2">
    <source>
        <dbReference type="ARBA" id="ARBA00023136"/>
    </source>
</evidence>
<feature type="domain" description="C-type lysozyme inhibitor" evidence="6">
    <location>
        <begin position="41"/>
        <end position="107"/>
    </location>
</feature>
<protein>
    <submittedName>
        <fullName evidence="7">MliC family protein</fullName>
    </submittedName>
</protein>
<keyword evidence="2" id="KW-0472">Membrane</keyword>
<dbReference type="InterPro" id="IPR036328">
    <property type="entry name" value="MliC_sf"/>
</dbReference>
<dbReference type="RefSeq" id="WP_200687528.1">
    <property type="nucleotide sequence ID" value="NZ_JAEPRQ010000005.1"/>
</dbReference>
<evidence type="ECO:0000256" key="4">
    <source>
        <dbReference type="ARBA" id="ARBA00023288"/>
    </source>
</evidence>
<keyword evidence="4" id="KW-0449">Lipoprotein</keyword>
<dbReference type="InterPro" id="IPR018660">
    <property type="entry name" value="MliC"/>
</dbReference>
<accession>A0A934SHB8</accession>
<evidence type="ECO:0000313" key="7">
    <source>
        <dbReference type="EMBL" id="MBK4217076.1"/>
    </source>
</evidence>
<dbReference type="AlphaFoldDB" id="A0A934SHB8"/>
<evidence type="ECO:0000259" key="6">
    <source>
        <dbReference type="Pfam" id="PF09864"/>
    </source>
</evidence>
<keyword evidence="1 5" id="KW-0732">Signal</keyword>